<dbReference type="InterPro" id="IPR011701">
    <property type="entry name" value="MFS"/>
</dbReference>
<dbReference type="PANTHER" id="PTHR43045">
    <property type="entry name" value="SHIKIMATE TRANSPORTER"/>
    <property type="match status" value="1"/>
</dbReference>
<name>A0A1M6N0X9_9ACTN</name>
<dbReference type="Proteomes" id="UP000184512">
    <property type="component" value="Unassembled WGS sequence"/>
</dbReference>
<feature type="transmembrane region" description="Helical" evidence="8">
    <location>
        <begin position="64"/>
        <end position="85"/>
    </location>
</feature>
<proteinExistence type="predicted"/>
<dbReference type="InterPro" id="IPR036259">
    <property type="entry name" value="MFS_trans_sf"/>
</dbReference>
<feature type="transmembrane region" description="Helical" evidence="8">
    <location>
        <begin position="159"/>
        <end position="188"/>
    </location>
</feature>
<organism evidence="10 11">
    <name type="scientific">Tessaracoccus bendigoensis DSM 12906</name>
    <dbReference type="NCBI Taxonomy" id="1123357"/>
    <lineage>
        <taxon>Bacteria</taxon>
        <taxon>Bacillati</taxon>
        <taxon>Actinomycetota</taxon>
        <taxon>Actinomycetes</taxon>
        <taxon>Propionibacteriales</taxon>
        <taxon>Propionibacteriaceae</taxon>
        <taxon>Tessaracoccus</taxon>
    </lineage>
</organism>
<evidence type="ECO:0000313" key="11">
    <source>
        <dbReference type="Proteomes" id="UP000184512"/>
    </source>
</evidence>
<dbReference type="Gene3D" id="1.20.1250.20">
    <property type="entry name" value="MFS general substrate transporter like domains"/>
    <property type="match status" value="2"/>
</dbReference>
<dbReference type="GO" id="GO:0022857">
    <property type="term" value="F:transmembrane transporter activity"/>
    <property type="evidence" value="ECO:0007669"/>
    <property type="project" value="InterPro"/>
</dbReference>
<feature type="transmembrane region" description="Helical" evidence="8">
    <location>
        <begin position="315"/>
        <end position="335"/>
    </location>
</feature>
<keyword evidence="6 8" id="KW-0472">Membrane</keyword>
<keyword evidence="4 8" id="KW-0812">Transmembrane</keyword>
<accession>A0A1M6N0X9</accession>
<feature type="compositionally biased region" description="Polar residues" evidence="7">
    <location>
        <begin position="1"/>
        <end position="12"/>
    </location>
</feature>
<dbReference type="SUPFAM" id="SSF103473">
    <property type="entry name" value="MFS general substrate transporter"/>
    <property type="match status" value="1"/>
</dbReference>
<feature type="region of interest" description="Disordered" evidence="7">
    <location>
        <begin position="1"/>
        <end position="20"/>
    </location>
</feature>
<feature type="transmembrane region" description="Helical" evidence="8">
    <location>
        <begin position="97"/>
        <end position="118"/>
    </location>
</feature>
<feature type="transmembrane region" description="Helical" evidence="8">
    <location>
        <begin position="124"/>
        <end position="147"/>
    </location>
</feature>
<keyword evidence="3" id="KW-1003">Cell membrane</keyword>
<feature type="transmembrane region" description="Helical" evidence="8">
    <location>
        <begin position="377"/>
        <end position="395"/>
    </location>
</feature>
<dbReference type="GO" id="GO:0005886">
    <property type="term" value="C:plasma membrane"/>
    <property type="evidence" value="ECO:0007669"/>
    <property type="project" value="UniProtKB-SubCell"/>
</dbReference>
<evidence type="ECO:0000256" key="3">
    <source>
        <dbReference type="ARBA" id="ARBA00022475"/>
    </source>
</evidence>
<dbReference type="PROSITE" id="PS50850">
    <property type="entry name" value="MFS"/>
    <property type="match status" value="1"/>
</dbReference>
<sequence>MTDTTRAQSTKSPPADTLPKAGRSALRAGVVGNFIDNVHVFLPAFALIPALASVAGPHASASSGALVVIAMLLGRPIGGVVFGQISDRLGRTRTTNIAIAGTALCALGIAFMPTYLAIGSAAMVLILVLRFAGGVFVAGEYSAAIPLAMEWSVSRRRGLLSGLILSMAPWAQATISFATAGLLVWLGSQRYAQWGWRALFVCGALASLGMLLYYRSRVTDAPIYHRNSQQPRTRTGAREMLTGHHRRAFWQVFTLMTGLWILTNMTVLVLPGRLVTDVGLEASESALATGTAAMAQAVFMALAGHLSTRLGRRRLLVCWGLIAACIGPLVWWGLVHSATPAAAAGLAALLQVVTVAAYGPIAAYLSERFVTAVRSTGYGMGYSLSIVLPALYPFYLPFLEEAMGRQVAVMALIALGGALVVLGASLGPALSPREIDADLDTVALAVTR</sequence>
<evidence type="ECO:0000256" key="7">
    <source>
        <dbReference type="SAM" id="MobiDB-lite"/>
    </source>
</evidence>
<evidence type="ECO:0000256" key="5">
    <source>
        <dbReference type="ARBA" id="ARBA00022989"/>
    </source>
</evidence>
<dbReference type="Pfam" id="PF07690">
    <property type="entry name" value="MFS_1"/>
    <property type="match status" value="1"/>
</dbReference>
<keyword evidence="5 8" id="KW-1133">Transmembrane helix</keyword>
<dbReference type="RefSeq" id="WP_073191034.1">
    <property type="nucleotide sequence ID" value="NZ_FQZG01000101.1"/>
</dbReference>
<dbReference type="PANTHER" id="PTHR43045:SF4">
    <property type="entry name" value="TRANSPORTER YDFJ-RELATED"/>
    <property type="match status" value="1"/>
</dbReference>
<evidence type="ECO:0000256" key="8">
    <source>
        <dbReference type="SAM" id="Phobius"/>
    </source>
</evidence>
<dbReference type="STRING" id="1123357.SAMN02745244_03522"/>
<dbReference type="InterPro" id="IPR020846">
    <property type="entry name" value="MFS_dom"/>
</dbReference>
<evidence type="ECO:0000256" key="4">
    <source>
        <dbReference type="ARBA" id="ARBA00022692"/>
    </source>
</evidence>
<gene>
    <name evidence="10" type="ORF">SAMN02745244_03522</name>
</gene>
<dbReference type="EMBL" id="FQZG01000101">
    <property type="protein sequence ID" value="SHJ89371.1"/>
    <property type="molecule type" value="Genomic_DNA"/>
</dbReference>
<protein>
    <submittedName>
        <fullName evidence="10">Major Facilitator Superfamily protein</fullName>
    </submittedName>
</protein>
<evidence type="ECO:0000313" key="10">
    <source>
        <dbReference type="EMBL" id="SHJ89371.1"/>
    </source>
</evidence>
<keyword evidence="11" id="KW-1185">Reference proteome</keyword>
<feature type="transmembrane region" description="Helical" evidence="8">
    <location>
        <begin position="194"/>
        <end position="214"/>
    </location>
</feature>
<comment type="subcellular location">
    <subcellularLocation>
        <location evidence="1">Cell membrane</location>
        <topology evidence="1">Multi-pass membrane protein</topology>
    </subcellularLocation>
</comment>
<evidence type="ECO:0000259" key="9">
    <source>
        <dbReference type="PROSITE" id="PS50850"/>
    </source>
</evidence>
<reference evidence="10 11" key="1">
    <citation type="submission" date="2016-11" db="EMBL/GenBank/DDBJ databases">
        <authorList>
            <person name="Jaros S."/>
            <person name="Januszkiewicz K."/>
            <person name="Wedrychowicz H."/>
        </authorList>
    </citation>
    <scope>NUCLEOTIDE SEQUENCE [LARGE SCALE GENOMIC DNA]</scope>
    <source>
        <strain evidence="10 11">DSM 12906</strain>
    </source>
</reference>
<keyword evidence="2" id="KW-0813">Transport</keyword>
<feature type="transmembrane region" description="Helical" evidence="8">
    <location>
        <begin position="285"/>
        <end position="303"/>
    </location>
</feature>
<feature type="transmembrane region" description="Helical" evidence="8">
    <location>
        <begin position="407"/>
        <end position="426"/>
    </location>
</feature>
<feature type="transmembrane region" description="Helical" evidence="8">
    <location>
        <begin position="341"/>
        <end position="365"/>
    </location>
</feature>
<evidence type="ECO:0000256" key="2">
    <source>
        <dbReference type="ARBA" id="ARBA00022448"/>
    </source>
</evidence>
<evidence type="ECO:0000256" key="1">
    <source>
        <dbReference type="ARBA" id="ARBA00004651"/>
    </source>
</evidence>
<feature type="transmembrane region" description="Helical" evidence="8">
    <location>
        <begin position="248"/>
        <end position="270"/>
    </location>
</feature>
<evidence type="ECO:0000256" key="6">
    <source>
        <dbReference type="ARBA" id="ARBA00023136"/>
    </source>
</evidence>
<dbReference type="AlphaFoldDB" id="A0A1M6N0X9"/>
<dbReference type="OrthoDB" id="8953821at2"/>
<feature type="domain" description="Major facilitator superfamily (MFS) profile" evidence="9">
    <location>
        <begin position="25"/>
        <end position="435"/>
    </location>
</feature>
<feature type="transmembrane region" description="Helical" evidence="8">
    <location>
        <begin position="30"/>
        <end position="52"/>
    </location>
</feature>